<evidence type="ECO:0008006" key="3">
    <source>
        <dbReference type="Google" id="ProtNLM"/>
    </source>
</evidence>
<protein>
    <recommendedName>
        <fullName evidence="3">Amino acid transporter</fullName>
    </recommendedName>
</protein>
<gene>
    <name evidence="1" type="ORF">Pflav_055370</name>
</gene>
<sequence>MFDSPSQPVSYVRDLLDGFGPPWFLCGGWAADSWLGRQSRDHADVDIGVFHDDQKAIFEHFEGWALIAHDPNVPDDTKEPWNGRRLDPPAHIHVTTRTSNLSTLPDATHSAYEFEFLLAEGSGDWILRQTPYLAVPRDRAIRPSPWGLPTATPPVILYFKAVSDDPIRRQDEQDFHTLLPILDQEERDWLRESLATAHPHHPWLRHLPT</sequence>
<reference evidence="1 2" key="1">
    <citation type="submission" date="2020-03" db="EMBL/GenBank/DDBJ databases">
        <title>Whole genome shotgun sequence of Phytohabitans flavus NBRC 107702.</title>
        <authorList>
            <person name="Komaki H."/>
            <person name="Tamura T."/>
        </authorList>
    </citation>
    <scope>NUCLEOTIDE SEQUENCE [LARGE SCALE GENOMIC DNA]</scope>
    <source>
        <strain evidence="1 2">NBRC 107702</strain>
    </source>
</reference>
<dbReference type="Gene3D" id="3.30.460.40">
    <property type="match status" value="1"/>
</dbReference>
<accession>A0A6F8XZ91</accession>
<evidence type="ECO:0000313" key="1">
    <source>
        <dbReference type="EMBL" id="BCB79127.1"/>
    </source>
</evidence>
<dbReference type="InterPro" id="IPR019646">
    <property type="entry name" value="Aminoglyc_AdlTrfase"/>
</dbReference>
<evidence type="ECO:0000313" key="2">
    <source>
        <dbReference type="Proteomes" id="UP000502508"/>
    </source>
</evidence>
<dbReference type="KEGG" id="pfla:Pflav_055370"/>
<dbReference type="Proteomes" id="UP000502508">
    <property type="component" value="Chromosome"/>
</dbReference>
<dbReference type="EMBL" id="AP022870">
    <property type="protein sequence ID" value="BCB79127.1"/>
    <property type="molecule type" value="Genomic_DNA"/>
</dbReference>
<keyword evidence="2" id="KW-1185">Reference proteome</keyword>
<dbReference type="AlphaFoldDB" id="A0A6F8XZ91"/>
<dbReference type="RefSeq" id="WP_173038962.1">
    <property type="nucleotide sequence ID" value="NZ_AP022870.1"/>
</dbReference>
<reference evidence="1 2" key="2">
    <citation type="submission" date="2020-03" db="EMBL/GenBank/DDBJ databases">
        <authorList>
            <person name="Ichikawa N."/>
            <person name="Kimura A."/>
            <person name="Kitahashi Y."/>
            <person name="Uohara A."/>
        </authorList>
    </citation>
    <scope>NUCLEOTIDE SEQUENCE [LARGE SCALE GENOMIC DNA]</scope>
    <source>
        <strain evidence="1 2">NBRC 107702</strain>
    </source>
</reference>
<proteinExistence type="predicted"/>
<dbReference type="Pfam" id="PF10706">
    <property type="entry name" value="Aminoglyc_resit"/>
    <property type="match status" value="1"/>
</dbReference>
<name>A0A6F8XZ91_9ACTN</name>
<organism evidence="1 2">
    <name type="scientific">Phytohabitans flavus</name>
    <dbReference type="NCBI Taxonomy" id="1076124"/>
    <lineage>
        <taxon>Bacteria</taxon>
        <taxon>Bacillati</taxon>
        <taxon>Actinomycetota</taxon>
        <taxon>Actinomycetes</taxon>
        <taxon>Micromonosporales</taxon>
        <taxon>Micromonosporaceae</taxon>
    </lineage>
</organism>